<evidence type="ECO:0000259" key="6">
    <source>
        <dbReference type="Pfam" id="PF21365"/>
    </source>
</evidence>
<keyword evidence="4" id="KW-0732">Signal</keyword>
<dbReference type="SUPFAM" id="SSF51445">
    <property type="entry name" value="(Trans)glycosidases"/>
    <property type="match status" value="1"/>
</dbReference>
<dbReference type="CDD" id="cd14752">
    <property type="entry name" value="GH31_N"/>
    <property type="match status" value="1"/>
</dbReference>
<evidence type="ECO:0000313" key="7">
    <source>
        <dbReference type="EMBL" id="OAA57436.1"/>
    </source>
</evidence>
<dbReference type="Gene3D" id="2.60.40.1760">
    <property type="entry name" value="glycosyl hydrolase (family 31)"/>
    <property type="match status" value="1"/>
</dbReference>
<accession>A0A167Q9Q0</accession>
<dbReference type="OrthoDB" id="10070917at2759"/>
<gene>
    <name evidence="7" type="ORF">SPI_07095</name>
</gene>
<dbReference type="PANTHER" id="PTHR43863">
    <property type="entry name" value="HYDROLASE, PUTATIVE (AFU_ORTHOLOGUE AFUA_1G03140)-RELATED"/>
    <property type="match status" value="1"/>
</dbReference>
<dbReference type="GO" id="GO:0004553">
    <property type="term" value="F:hydrolase activity, hydrolyzing O-glycosyl compounds"/>
    <property type="evidence" value="ECO:0007669"/>
    <property type="project" value="InterPro"/>
</dbReference>
<comment type="caution">
    <text evidence="7">The sequence shown here is derived from an EMBL/GenBank/DDBJ whole genome shotgun (WGS) entry which is preliminary data.</text>
</comment>
<dbReference type="PANTHER" id="PTHR43863:SF2">
    <property type="entry name" value="MALTASE-GLUCOAMYLASE"/>
    <property type="match status" value="1"/>
</dbReference>
<feature type="chain" id="PRO_5007891446" evidence="4">
    <location>
        <begin position="31"/>
        <end position="871"/>
    </location>
</feature>
<evidence type="ECO:0000256" key="3">
    <source>
        <dbReference type="SAM" id="MobiDB-lite"/>
    </source>
</evidence>
<feature type="domain" description="Glycosyl hydrolase family 31 C-terminal" evidence="6">
    <location>
        <begin position="639"/>
        <end position="737"/>
    </location>
</feature>
<evidence type="ECO:0000256" key="4">
    <source>
        <dbReference type="SAM" id="SignalP"/>
    </source>
</evidence>
<dbReference type="AlphaFoldDB" id="A0A167Q9Q0"/>
<keyword evidence="8" id="KW-1185">Reference proteome</keyword>
<dbReference type="InterPro" id="IPR013780">
    <property type="entry name" value="Glyco_hydro_b"/>
</dbReference>
<sequence>MLSKPKRGIRCHRLAWAVLTAAVFHGVAISAKPAVVPPAMPLENTKVTETSGSTFLGADFDQEYGVFSMSFAHDASAGGARDRTRAGPSIINNTLSLGQQAQTGPVRHRRHASPPSSRAKLRPRGSVTTADGGRIQWGHVAHDAVTVYTTAGTTATATTGAEADAADAPITASFAFPPGDRLYGVWEYPWNGSITNNHYGSTSDGNSSSSSSSSGGRPTADIGLYGTLPGINWSNARAPFFFSKSGFGVYVDSPALGTFDFQQQDGLDGPTTVSFSIAAADLTYSVLYNTNLTALLARFASLSSYPLLPAEAGYGPIVWSDDFEQDFHGSGVRNAQDNINDVADHLEQNRIRATAFFADRPYGSGNSSFGNFDFDPKFYPSPAAFIANLTRRGYGFQVWAANRAFLDTRLYNDSVSRHWLFPGVNPTQFLGPALNLSIPAAYDYFRDKLTAFVKATGIGGFKIDRGEEHEMPDAVQNTQQSLFVRLCAEVMEDAGAEKTTAAATKAHNTPPSYYNFARSAFDRDRTRVAVWNGDSQATFTGLQYSVASGIRAGLLGFSHWGSDTGGYIRDAGGPTEELFARWMHFSAWSPMYEIMVGLNHTPWYDYTPRLVGVLRQTAATHARLVPFLRSHAYQATRTGLPVLRALFLTFPADDAAYDTADAYTLGSEFLVAPLVAAGGRRTVRFPQQDQNGHGLGLGPRFLEYENKTAVFAPGATHEVVDLPLESTPVYVREGAIVPTGDVYQGNAGAWSAAAAAAAAGNTTTTTTGNSTSSFAPWRPALMLELFPSYDVPQTIFTYYRGSESAAPGPAAITMTTDKGRRTITLAADDLGAQTRAVIYHKANATGQTLAQTFDLPAGRVLSIQGLISLFE</sequence>
<dbReference type="EMBL" id="AZHD01000014">
    <property type="protein sequence ID" value="OAA57436.1"/>
    <property type="molecule type" value="Genomic_DNA"/>
</dbReference>
<evidence type="ECO:0000313" key="8">
    <source>
        <dbReference type="Proteomes" id="UP000076874"/>
    </source>
</evidence>
<dbReference type="Gene3D" id="2.60.40.1180">
    <property type="entry name" value="Golgi alpha-mannosidase II"/>
    <property type="match status" value="1"/>
</dbReference>
<comment type="similarity">
    <text evidence="1 2">Belongs to the glycosyl hydrolase 31 family.</text>
</comment>
<evidence type="ECO:0000259" key="5">
    <source>
        <dbReference type="Pfam" id="PF01055"/>
    </source>
</evidence>
<dbReference type="GO" id="GO:0005975">
    <property type="term" value="P:carbohydrate metabolic process"/>
    <property type="evidence" value="ECO:0007669"/>
    <property type="project" value="InterPro"/>
</dbReference>
<feature type="region of interest" description="Disordered" evidence="3">
    <location>
        <begin position="96"/>
        <end position="132"/>
    </location>
</feature>
<evidence type="ECO:0000256" key="2">
    <source>
        <dbReference type="RuleBase" id="RU361185"/>
    </source>
</evidence>
<keyword evidence="2 7" id="KW-0378">Hydrolase</keyword>
<dbReference type="STRING" id="1081102.A0A167Q9Q0"/>
<reference evidence="7 8" key="1">
    <citation type="journal article" date="2016" name="Genome Biol. Evol.">
        <title>Divergent and convergent evolution of fungal pathogenicity.</title>
        <authorList>
            <person name="Shang Y."/>
            <person name="Xiao G."/>
            <person name="Zheng P."/>
            <person name="Cen K."/>
            <person name="Zhan S."/>
            <person name="Wang C."/>
        </authorList>
    </citation>
    <scope>NUCLEOTIDE SEQUENCE [LARGE SCALE GENOMIC DNA]</scope>
    <source>
        <strain evidence="7 8">RCEF 264</strain>
    </source>
</reference>
<keyword evidence="2" id="KW-0326">Glycosidase</keyword>
<name>A0A167Q9Q0_9HYPO</name>
<dbReference type="Pfam" id="PF01055">
    <property type="entry name" value="Glyco_hydro_31_2nd"/>
    <property type="match status" value="1"/>
</dbReference>
<dbReference type="InterPro" id="IPR017853">
    <property type="entry name" value="GH"/>
</dbReference>
<organism evidence="7 8">
    <name type="scientific">Niveomyces insectorum RCEF 264</name>
    <dbReference type="NCBI Taxonomy" id="1081102"/>
    <lineage>
        <taxon>Eukaryota</taxon>
        <taxon>Fungi</taxon>
        <taxon>Dikarya</taxon>
        <taxon>Ascomycota</taxon>
        <taxon>Pezizomycotina</taxon>
        <taxon>Sordariomycetes</taxon>
        <taxon>Hypocreomycetidae</taxon>
        <taxon>Hypocreales</taxon>
        <taxon>Cordycipitaceae</taxon>
        <taxon>Niveomyces</taxon>
    </lineage>
</organism>
<dbReference type="Proteomes" id="UP000076874">
    <property type="component" value="Unassembled WGS sequence"/>
</dbReference>
<dbReference type="SUPFAM" id="SSF51011">
    <property type="entry name" value="Glycosyl hydrolase domain"/>
    <property type="match status" value="1"/>
</dbReference>
<feature type="domain" description="Glycoside hydrolase family 31 TIM barrel" evidence="5">
    <location>
        <begin position="333"/>
        <end position="628"/>
    </location>
</feature>
<feature type="signal peptide" evidence="4">
    <location>
        <begin position="1"/>
        <end position="30"/>
    </location>
</feature>
<dbReference type="InterPro" id="IPR000322">
    <property type="entry name" value="Glyco_hydro_31_TIM"/>
</dbReference>
<dbReference type="InterPro" id="IPR048395">
    <property type="entry name" value="Glyco_hydro_31_C"/>
</dbReference>
<dbReference type="Pfam" id="PF21365">
    <property type="entry name" value="Glyco_hydro_31_3rd"/>
    <property type="match status" value="1"/>
</dbReference>
<protein>
    <submittedName>
        <fullName evidence="7">Glycoside hydrolase, family 31</fullName>
    </submittedName>
</protein>
<dbReference type="InterPro" id="IPR051816">
    <property type="entry name" value="Glycosyl_Hydrolase_31"/>
</dbReference>
<dbReference type="Gene3D" id="3.20.20.80">
    <property type="entry name" value="Glycosidases"/>
    <property type="match status" value="1"/>
</dbReference>
<proteinExistence type="inferred from homology"/>
<evidence type="ECO:0000256" key="1">
    <source>
        <dbReference type="ARBA" id="ARBA00007806"/>
    </source>
</evidence>